<protein>
    <recommendedName>
        <fullName evidence="4">D-isomer specific 2-hydroxyacid dehydrogenase NAD-binding domain-containing protein</fullName>
    </recommendedName>
</protein>
<accession>X0UNN7</accession>
<evidence type="ECO:0000313" key="3">
    <source>
        <dbReference type="EMBL" id="GAG07295.1"/>
    </source>
</evidence>
<dbReference type="PANTHER" id="PTHR42938">
    <property type="entry name" value="FORMATE DEHYDROGENASE 1"/>
    <property type="match status" value="1"/>
</dbReference>
<feature type="domain" description="D-isomer specific 2-hydroxyacid dehydrogenase NAD-binding" evidence="2">
    <location>
        <begin position="143"/>
        <end position="212"/>
    </location>
</feature>
<evidence type="ECO:0000259" key="1">
    <source>
        <dbReference type="Pfam" id="PF00389"/>
    </source>
</evidence>
<dbReference type="InterPro" id="IPR036291">
    <property type="entry name" value="NAD(P)-bd_dom_sf"/>
</dbReference>
<dbReference type="EMBL" id="BARS01025714">
    <property type="protein sequence ID" value="GAG07295.1"/>
    <property type="molecule type" value="Genomic_DNA"/>
</dbReference>
<dbReference type="InterPro" id="IPR006139">
    <property type="entry name" value="D-isomer_2_OHA_DH_cat_dom"/>
</dbReference>
<dbReference type="Pfam" id="PF02826">
    <property type="entry name" value="2-Hacid_dh_C"/>
    <property type="match status" value="1"/>
</dbReference>
<reference evidence="3" key="1">
    <citation type="journal article" date="2014" name="Front. Microbiol.">
        <title>High frequency of phylogenetically diverse reductive dehalogenase-homologous genes in deep subseafloor sedimentary metagenomes.</title>
        <authorList>
            <person name="Kawai M."/>
            <person name="Futagami T."/>
            <person name="Toyoda A."/>
            <person name="Takaki Y."/>
            <person name="Nishi S."/>
            <person name="Hori S."/>
            <person name="Arai W."/>
            <person name="Tsubouchi T."/>
            <person name="Morono Y."/>
            <person name="Uchiyama I."/>
            <person name="Ito T."/>
            <person name="Fujiyama A."/>
            <person name="Inagaki F."/>
            <person name="Takami H."/>
        </authorList>
    </citation>
    <scope>NUCLEOTIDE SEQUENCE</scope>
    <source>
        <strain evidence="3">Expedition CK06-06</strain>
    </source>
</reference>
<dbReference type="InterPro" id="IPR006140">
    <property type="entry name" value="D-isomer_DH_NAD-bd"/>
</dbReference>
<dbReference type="PANTHER" id="PTHR42938:SF9">
    <property type="entry name" value="FORMATE DEHYDROGENASE 1"/>
    <property type="match status" value="1"/>
</dbReference>
<evidence type="ECO:0000259" key="2">
    <source>
        <dbReference type="Pfam" id="PF02826"/>
    </source>
</evidence>
<dbReference type="SUPFAM" id="SSF51735">
    <property type="entry name" value="NAD(P)-binding Rossmann-fold domains"/>
    <property type="match status" value="1"/>
</dbReference>
<proteinExistence type="predicted"/>
<name>X0UNN7_9ZZZZ</name>
<dbReference type="Gene3D" id="3.40.50.720">
    <property type="entry name" value="NAD(P)-binding Rossmann-like Domain"/>
    <property type="match status" value="2"/>
</dbReference>
<gene>
    <name evidence="3" type="ORF">S01H1_40595</name>
</gene>
<dbReference type="Pfam" id="PF00389">
    <property type="entry name" value="2-Hacid_dh"/>
    <property type="match status" value="1"/>
</dbReference>
<evidence type="ECO:0008006" key="4">
    <source>
        <dbReference type="Google" id="ProtNLM"/>
    </source>
</evidence>
<feature type="domain" description="D-isomer specific 2-hydroxyacid dehydrogenase catalytic" evidence="1">
    <location>
        <begin position="36"/>
        <end position="136"/>
    </location>
</feature>
<dbReference type="AlphaFoldDB" id="X0UNN7"/>
<feature type="non-terminal residue" evidence="3">
    <location>
        <position position="213"/>
    </location>
</feature>
<comment type="caution">
    <text evidence="3">The sequence shown here is derived from an EMBL/GenBank/DDBJ whole genome shotgun (WGS) entry which is preliminary data.</text>
</comment>
<sequence length="213" mass="23327">MQHLVRSANDTRAVRTGGKGYPTGMLIFADENIPLAAELFGSLGDMRLMNGREIDEHCNGIEKVDVLAIRSVTRITPALVERAKNLKVIGTATIGTDHIHTRSIRETERTGKRPITVISAPGSNAESVADYIWYALAYLTRDEAEPLRNKSIGIVGYGNCGSRAARRAAGFGMKVLRNDPPLEERDNSFVSDPLQEVLQADFVSLHVPLTREG</sequence>
<dbReference type="GO" id="GO:0016616">
    <property type="term" value="F:oxidoreductase activity, acting on the CH-OH group of donors, NAD or NADP as acceptor"/>
    <property type="evidence" value="ECO:0007669"/>
    <property type="project" value="InterPro"/>
</dbReference>
<organism evidence="3">
    <name type="scientific">marine sediment metagenome</name>
    <dbReference type="NCBI Taxonomy" id="412755"/>
    <lineage>
        <taxon>unclassified sequences</taxon>
        <taxon>metagenomes</taxon>
        <taxon>ecological metagenomes</taxon>
    </lineage>
</organism>
<dbReference type="SUPFAM" id="SSF52283">
    <property type="entry name" value="Formate/glycerate dehydrogenase catalytic domain-like"/>
    <property type="match status" value="1"/>
</dbReference>
<dbReference type="GO" id="GO:0051287">
    <property type="term" value="F:NAD binding"/>
    <property type="evidence" value="ECO:0007669"/>
    <property type="project" value="InterPro"/>
</dbReference>